<dbReference type="AlphaFoldDB" id="A0A329QSJ9"/>
<dbReference type="CDD" id="cd16323">
    <property type="entry name" value="Syd"/>
    <property type="match status" value="1"/>
</dbReference>
<reference evidence="4 5" key="1">
    <citation type="submission" date="2018-04" db="EMBL/GenBank/DDBJ databases">
        <title>Paenibacillus taichungensis Genome sequencing and assembly.</title>
        <authorList>
            <person name="Xu J."/>
            <person name="Rensing C."/>
            <person name="Mazhar H.S."/>
        </authorList>
    </citation>
    <scope>NUCLEOTIDE SEQUENCE [LARGE SCALE GENOMIC DNA]</scope>
    <source>
        <strain evidence="4 5">NC1</strain>
    </source>
</reference>
<evidence type="ECO:0000313" key="5">
    <source>
        <dbReference type="Proteomes" id="UP000250642"/>
    </source>
</evidence>
<comment type="caution">
    <text evidence="4">The sequence shown here is derived from an EMBL/GenBank/DDBJ whole genome shotgun (WGS) entry which is preliminary data.</text>
</comment>
<dbReference type="InterPro" id="IPR009948">
    <property type="entry name" value="Syd"/>
</dbReference>
<evidence type="ECO:0000256" key="2">
    <source>
        <dbReference type="ARBA" id="ARBA00022519"/>
    </source>
</evidence>
<dbReference type="InterPro" id="IPR038228">
    <property type="entry name" value="Syd_sf"/>
</dbReference>
<organism evidence="4 5">
    <name type="scientific">Paenibacillus taichungensis</name>
    <dbReference type="NCBI Taxonomy" id="484184"/>
    <lineage>
        <taxon>Bacteria</taxon>
        <taxon>Bacillati</taxon>
        <taxon>Bacillota</taxon>
        <taxon>Bacilli</taxon>
        <taxon>Bacillales</taxon>
        <taxon>Paenibacillaceae</taxon>
        <taxon>Paenibacillus</taxon>
    </lineage>
</organism>
<dbReference type="Gene3D" id="3.40.1580.20">
    <property type="entry name" value="Syd protein"/>
    <property type="match status" value="1"/>
</dbReference>
<dbReference type="SUPFAM" id="SSF160631">
    <property type="entry name" value="SMI1/KNR4-like"/>
    <property type="match status" value="1"/>
</dbReference>
<dbReference type="GO" id="GO:0009898">
    <property type="term" value="C:cytoplasmic side of plasma membrane"/>
    <property type="evidence" value="ECO:0007669"/>
    <property type="project" value="InterPro"/>
</dbReference>
<keyword evidence="2" id="KW-0997">Cell inner membrane</keyword>
<accession>A0A329QSJ9</accession>
<gene>
    <name evidence="4" type="ORF">DC345_14675</name>
</gene>
<dbReference type="EMBL" id="QEVW01000008">
    <property type="protein sequence ID" value="RAW15257.1"/>
    <property type="molecule type" value="Genomic_DNA"/>
</dbReference>
<evidence type="ECO:0000256" key="1">
    <source>
        <dbReference type="ARBA" id="ARBA00022475"/>
    </source>
</evidence>
<keyword evidence="3" id="KW-0472">Membrane</keyword>
<proteinExistence type="predicted"/>
<protein>
    <submittedName>
        <fullName evidence="4">SecY-interacting protein Syd</fullName>
    </submittedName>
</protein>
<evidence type="ECO:0000256" key="3">
    <source>
        <dbReference type="ARBA" id="ARBA00023136"/>
    </source>
</evidence>
<dbReference type="InterPro" id="IPR037883">
    <property type="entry name" value="Knr4/Smi1-like_sf"/>
</dbReference>
<evidence type="ECO:0000313" key="4">
    <source>
        <dbReference type="EMBL" id="RAW15257.1"/>
    </source>
</evidence>
<dbReference type="Pfam" id="PF07348">
    <property type="entry name" value="Syd"/>
    <property type="match status" value="1"/>
</dbReference>
<dbReference type="Proteomes" id="UP000250642">
    <property type="component" value="Unassembled WGS sequence"/>
</dbReference>
<dbReference type="RefSeq" id="WP_113053719.1">
    <property type="nucleotide sequence ID" value="NZ_CP175536.1"/>
</dbReference>
<name>A0A329QSJ9_9BACL</name>
<sequence>MKQELEDYFKRKYARWREYKNSFPMISWDEEVPSFMYVGEINNENYVQWKAIPKVEIYEFSEIRDEYNIELHPDIKEYFNSYWFLELTGRYEDYSVILEPVVPGMGLRDFYRNLKEYYHSHGNQPKYIPIGFESDGFIILVDNETGEVLIEDHERGTYEKIAENLAALIKEM</sequence>
<keyword evidence="1" id="KW-1003">Cell membrane</keyword>